<dbReference type="SUPFAM" id="SSF52540">
    <property type="entry name" value="P-loop containing nucleoside triphosphate hydrolases"/>
    <property type="match status" value="1"/>
</dbReference>
<dbReference type="SMART" id="SM00173">
    <property type="entry name" value="RAS"/>
    <property type="match status" value="1"/>
</dbReference>
<dbReference type="KEGG" id="adu:107486972"/>
<evidence type="ECO:0000313" key="8">
    <source>
        <dbReference type="RefSeq" id="XP_052115974.1"/>
    </source>
</evidence>
<evidence type="ECO:0000256" key="2">
    <source>
        <dbReference type="ARBA" id="ARBA00006270"/>
    </source>
</evidence>
<dbReference type="InterPro" id="IPR050305">
    <property type="entry name" value="Small_GTPase_Rab"/>
</dbReference>
<dbReference type="FunFam" id="3.40.50.300:FF:001447">
    <property type="entry name" value="Ras-related protein Rab-1B"/>
    <property type="match status" value="1"/>
</dbReference>
<accession>A0A9C6TS95</accession>
<evidence type="ECO:0000256" key="4">
    <source>
        <dbReference type="ARBA" id="ARBA00023134"/>
    </source>
</evidence>
<evidence type="ECO:0000256" key="3">
    <source>
        <dbReference type="ARBA" id="ARBA00022741"/>
    </source>
</evidence>
<keyword evidence="4" id="KW-0342">GTP-binding</keyword>
<dbReference type="Gene3D" id="3.40.50.300">
    <property type="entry name" value="P-loop containing nucleotide triphosphate hydrolases"/>
    <property type="match status" value="1"/>
</dbReference>
<dbReference type="NCBIfam" id="TIGR00231">
    <property type="entry name" value="small_GTP"/>
    <property type="match status" value="1"/>
</dbReference>
<dbReference type="PROSITE" id="PS51421">
    <property type="entry name" value="RAS"/>
    <property type="match status" value="1"/>
</dbReference>
<keyword evidence="6" id="KW-1185">Reference proteome</keyword>
<dbReference type="SMART" id="SM00175">
    <property type="entry name" value="RAB"/>
    <property type="match status" value="1"/>
</dbReference>
<dbReference type="RefSeq" id="XP_015963044.2">
    <property type="nucleotide sequence ID" value="XM_016107558.3"/>
</dbReference>
<dbReference type="PRINTS" id="PR00449">
    <property type="entry name" value="RASTRNSFRMNG"/>
</dbReference>
<reference evidence="7 8" key="2">
    <citation type="submission" date="2025-04" db="UniProtKB">
        <authorList>
            <consortium name="RefSeq"/>
        </authorList>
    </citation>
    <scope>IDENTIFICATION</scope>
    <source>
        <tissue evidence="7 8">Whole plant</tissue>
    </source>
</reference>
<dbReference type="GO" id="GO:0005525">
    <property type="term" value="F:GTP binding"/>
    <property type="evidence" value="ECO:0007669"/>
    <property type="project" value="UniProtKB-KW"/>
</dbReference>
<dbReference type="InterPro" id="IPR005225">
    <property type="entry name" value="Small_GTP-bd"/>
</dbReference>
<keyword evidence="3" id="KW-0547">Nucleotide-binding</keyword>
<organism evidence="6 8">
    <name type="scientific">Arachis duranensis</name>
    <name type="common">Wild peanut</name>
    <dbReference type="NCBI Taxonomy" id="130453"/>
    <lineage>
        <taxon>Eukaryota</taxon>
        <taxon>Viridiplantae</taxon>
        <taxon>Streptophyta</taxon>
        <taxon>Embryophyta</taxon>
        <taxon>Tracheophyta</taxon>
        <taxon>Spermatophyta</taxon>
        <taxon>Magnoliopsida</taxon>
        <taxon>eudicotyledons</taxon>
        <taxon>Gunneridae</taxon>
        <taxon>Pentapetalae</taxon>
        <taxon>rosids</taxon>
        <taxon>fabids</taxon>
        <taxon>Fabales</taxon>
        <taxon>Fabaceae</taxon>
        <taxon>Papilionoideae</taxon>
        <taxon>50 kb inversion clade</taxon>
        <taxon>dalbergioids sensu lato</taxon>
        <taxon>Dalbergieae</taxon>
        <taxon>Pterocarpus clade</taxon>
        <taxon>Arachis</taxon>
    </lineage>
</organism>
<evidence type="ECO:0000313" key="6">
    <source>
        <dbReference type="Proteomes" id="UP000515211"/>
    </source>
</evidence>
<comment type="similarity">
    <text evidence="2">Belongs to the small GTPase superfamily. Rab family.</text>
</comment>
<evidence type="ECO:0000256" key="5">
    <source>
        <dbReference type="ARBA" id="ARBA00023288"/>
    </source>
</evidence>
<reference evidence="6" key="1">
    <citation type="journal article" date="2016" name="Nat. Genet.">
        <title>The genome sequences of Arachis duranensis and Arachis ipaensis, the diploid ancestors of cultivated peanut.</title>
        <authorList>
            <person name="Bertioli D.J."/>
            <person name="Cannon S.B."/>
            <person name="Froenicke L."/>
            <person name="Huang G."/>
            <person name="Farmer A.D."/>
            <person name="Cannon E.K."/>
            <person name="Liu X."/>
            <person name="Gao D."/>
            <person name="Clevenger J."/>
            <person name="Dash S."/>
            <person name="Ren L."/>
            <person name="Moretzsohn M.C."/>
            <person name="Shirasawa K."/>
            <person name="Huang W."/>
            <person name="Vidigal B."/>
            <person name="Abernathy B."/>
            <person name="Chu Y."/>
            <person name="Niederhuth C.E."/>
            <person name="Umale P."/>
            <person name="Araujo A.C."/>
            <person name="Kozik A."/>
            <person name="Kim K.D."/>
            <person name="Burow M.D."/>
            <person name="Varshney R.K."/>
            <person name="Wang X."/>
            <person name="Zhang X."/>
            <person name="Barkley N."/>
            <person name="Guimaraes P.M."/>
            <person name="Isobe S."/>
            <person name="Guo B."/>
            <person name="Liao B."/>
            <person name="Stalker H.T."/>
            <person name="Schmitz R.J."/>
            <person name="Scheffler B.E."/>
            <person name="Leal-Bertioli S.C."/>
            <person name="Xun X."/>
            <person name="Jackson S.A."/>
            <person name="Michelmore R."/>
            <person name="Ozias-Akins P."/>
        </authorList>
    </citation>
    <scope>NUCLEOTIDE SEQUENCE [LARGE SCALE GENOMIC DNA]</scope>
    <source>
        <strain evidence="6">cv. V14167</strain>
    </source>
</reference>
<evidence type="ECO:0000313" key="7">
    <source>
        <dbReference type="RefSeq" id="XP_015963044.2"/>
    </source>
</evidence>
<protein>
    <submittedName>
        <fullName evidence="7 8">Uncharacterized protein LOC107486972 isoform X1</fullName>
    </submittedName>
</protein>
<dbReference type="SMART" id="SM00174">
    <property type="entry name" value="RHO"/>
    <property type="match status" value="1"/>
</dbReference>
<dbReference type="GeneID" id="107486972"/>
<keyword evidence="5" id="KW-0449">Lipoprotein</keyword>
<dbReference type="InterPro" id="IPR001806">
    <property type="entry name" value="Small_GTPase"/>
</dbReference>
<name>A0A9C6TS95_ARADU</name>
<sequence>MDPKSKDPDYYVPGLITNGLYDKDIQIPDPSYYVPELMKGATSGLYDKDIQIPDRYHLKSRPSSHTREPTEAENQFELKQTHPYHVLAMDHYNKSIDNKEEEYKILSLVSIGKTRIVCFGYLGFLHHLFWKAVPKNSPSTAEPRIFYARVHEFEEIHIPFCGFYSDSIDDSESCEICGLKNYDEFRKKAKELQDKEEEKAMAINNGGYLFCPINFSAMYQSSHGDKQMSYNNMLMWHIVLSKYINLIQPFIDFKIRTIELDSKRIKLQIWDTAGQERFRTITTAYYRGAMGILLVYDVTDEASFNNIRNWIRNIEQHASDNVNKILVGNKADMDEGKRAPTAKGQALADEYGIKFFFSKL</sequence>
<dbReference type="Proteomes" id="UP000515211">
    <property type="component" value="Chromosome 4"/>
</dbReference>
<proteinExistence type="inferred from homology"/>
<dbReference type="GO" id="GO:0003924">
    <property type="term" value="F:GTPase activity"/>
    <property type="evidence" value="ECO:0007669"/>
    <property type="project" value="InterPro"/>
</dbReference>
<dbReference type="PANTHER" id="PTHR47980">
    <property type="entry name" value="LD44762P"/>
    <property type="match status" value="1"/>
</dbReference>
<dbReference type="InterPro" id="IPR027417">
    <property type="entry name" value="P-loop_NTPase"/>
</dbReference>
<dbReference type="Pfam" id="PF00071">
    <property type="entry name" value="Ras"/>
    <property type="match status" value="1"/>
</dbReference>
<comment type="subcellular location">
    <subcellularLocation>
        <location evidence="1">Golgi apparatus membrane</location>
    </subcellularLocation>
</comment>
<dbReference type="PROSITE" id="PS51419">
    <property type="entry name" value="RAB"/>
    <property type="match status" value="1"/>
</dbReference>
<dbReference type="AlphaFoldDB" id="A0A9C6TS95"/>
<evidence type="ECO:0000256" key="1">
    <source>
        <dbReference type="ARBA" id="ARBA00004394"/>
    </source>
</evidence>
<dbReference type="RefSeq" id="XP_052115974.1">
    <property type="nucleotide sequence ID" value="XM_052260014.1"/>
</dbReference>
<gene>
    <name evidence="7 8" type="primary">LOC107486972</name>
</gene>
<dbReference type="GO" id="GO:0000139">
    <property type="term" value="C:Golgi membrane"/>
    <property type="evidence" value="ECO:0007669"/>
    <property type="project" value="UniProtKB-SubCell"/>
</dbReference>